<comment type="caution">
    <text evidence="2">The sequence shown here is derived from an EMBL/GenBank/DDBJ whole genome shotgun (WGS) entry which is preliminary data.</text>
</comment>
<feature type="region of interest" description="Disordered" evidence="1">
    <location>
        <begin position="270"/>
        <end position="304"/>
    </location>
</feature>
<dbReference type="Proteomes" id="UP000759537">
    <property type="component" value="Unassembled WGS sequence"/>
</dbReference>
<organism evidence="2 3">
    <name type="scientific">Russula ochroleuca</name>
    <dbReference type="NCBI Taxonomy" id="152965"/>
    <lineage>
        <taxon>Eukaryota</taxon>
        <taxon>Fungi</taxon>
        <taxon>Dikarya</taxon>
        <taxon>Basidiomycota</taxon>
        <taxon>Agaricomycotina</taxon>
        <taxon>Agaricomycetes</taxon>
        <taxon>Russulales</taxon>
        <taxon>Russulaceae</taxon>
        <taxon>Russula</taxon>
    </lineage>
</organism>
<dbReference type="EMBL" id="WHVB01000031">
    <property type="protein sequence ID" value="KAF8468627.1"/>
    <property type="molecule type" value="Genomic_DNA"/>
</dbReference>
<dbReference type="SUPFAM" id="SSF81383">
    <property type="entry name" value="F-box domain"/>
    <property type="match status" value="1"/>
</dbReference>
<gene>
    <name evidence="2" type="ORF">DFH94DRAFT_281697</name>
</gene>
<reference evidence="2" key="1">
    <citation type="submission" date="2019-10" db="EMBL/GenBank/DDBJ databases">
        <authorList>
            <consortium name="DOE Joint Genome Institute"/>
            <person name="Kuo A."/>
            <person name="Miyauchi S."/>
            <person name="Kiss E."/>
            <person name="Drula E."/>
            <person name="Kohler A."/>
            <person name="Sanchez-Garcia M."/>
            <person name="Andreopoulos B."/>
            <person name="Barry K.W."/>
            <person name="Bonito G."/>
            <person name="Buee M."/>
            <person name="Carver A."/>
            <person name="Chen C."/>
            <person name="Cichocki N."/>
            <person name="Clum A."/>
            <person name="Culley D."/>
            <person name="Crous P.W."/>
            <person name="Fauchery L."/>
            <person name="Girlanda M."/>
            <person name="Hayes R."/>
            <person name="Keri Z."/>
            <person name="LaButti K."/>
            <person name="Lipzen A."/>
            <person name="Lombard V."/>
            <person name="Magnuson J."/>
            <person name="Maillard F."/>
            <person name="Morin E."/>
            <person name="Murat C."/>
            <person name="Nolan M."/>
            <person name="Ohm R."/>
            <person name="Pangilinan J."/>
            <person name="Pereira M."/>
            <person name="Perotto S."/>
            <person name="Peter M."/>
            <person name="Riley R."/>
            <person name="Sitrit Y."/>
            <person name="Stielow B."/>
            <person name="Szollosi G."/>
            <person name="Zifcakova L."/>
            <person name="Stursova M."/>
            <person name="Spatafora J.W."/>
            <person name="Tedersoo L."/>
            <person name="Vaario L.-M."/>
            <person name="Yamada A."/>
            <person name="Yan M."/>
            <person name="Wang P."/>
            <person name="Xu J."/>
            <person name="Bruns T."/>
            <person name="Baldrian P."/>
            <person name="Vilgalys R."/>
            <person name="Henrissat B."/>
            <person name="Grigoriev I.V."/>
            <person name="Hibbett D."/>
            <person name="Nagy L.G."/>
            <person name="Martin F.M."/>
        </authorList>
    </citation>
    <scope>NUCLEOTIDE SEQUENCE</scope>
    <source>
        <strain evidence="2">Prilba</strain>
    </source>
</reference>
<dbReference type="InterPro" id="IPR036047">
    <property type="entry name" value="F-box-like_dom_sf"/>
</dbReference>
<sequence length="701" mass="76616">MPHFQPSLSSLPPELIEEIIIISTLLGDARAPSTLAQTCRPFRTLVYHQLHKHLWREMFLILFDDPRPALDVRALGSAPMPQQLNPTNKGKGKLKSHLSSHDFPWEDEYKLRIWAEPFILRRTQPPLSGPSSPRDDASSDLPSTDAELYTVLDTLLRVVLTAAPLPYDELASMASDCRARSLPHPHPIFSPLLLAAHALPAHVLGSRNISWLGRVLAHGLPRVIMVRLSAFDENGKIDVQKNPVEWDDLLAKLIARIGLMTPIKGITCSADQSDHTEVGHGDNDEERESDVDDDEVLGTSATTSQDDVRRLARVRVFNMSYLSPSRSFGPFLPPEIHHLSGSSPVAQNLGLMAVAEEEEVPLASLESSSLPVPPIPDTSLNLDSINFSMLNSAGRDNDSGETGQDGNLPANDGSAPNISSVYPLLATGSGTPSMFHQDTPGDHLPHFDWAWIAAARLVIEFNLRDLLRSDRHQGVLRAFLSLQGLRSCSAPGFPPTAPEAVVVGKCEGEEGRIFKDGEGWDWAGVEGQWRRCVSWLDYRELVDNNAKPLAERFSKPTSNEVMRIMPFTLRIAHYSRAHALWPGRPKIHFEGEMNVGTAAATEADSGDSGVRKMRGTVQMVGSGDVRWTQLSYIEGAPGAADGERHFVTDGVQIGGPGSAMGVISLWASADHQASTPLGPSWEWKVGPADESTIGGRVRRPS</sequence>
<feature type="region of interest" description="Disordered" evidence="1">
    <location>
        <begin position="391"/>
        <end position="415"/>
    </location>
</feature>
<evidence type="ECO:0000313" key="2">
    <source>
        <dbReference type="EMBL" id="KAF8468627.1"/>
    </source>
</evidence>
<feature type="compositionally biased region" description="Basic and acidic residues" evidence="1">
    <location>
        <begin position="272"/>
        <end position="282"/>
    </location>
</feature>
<proteinExistence type="predicted"/>
<dbReference type="OrthoDB" id="3226064at2759"/>
<evidence type="ECO:0008006" key="4">
    <source>
        <dbReference type="Google" id="ProtNLM"/>
    </source>
</evidence>
<reference evidence="2" key="2">
    <citation type="journal article" date="2020" name="Nat. Commun.">
        <title>Large-scale genome sequencing of mycorrhizal fungi provides insights into the early evolution of symbiotic traits.</title>
        <authorList>
            <person name="Miyauchi S."/>
            <person name="Kiss E."/>
            <person name="Kuo A."/>
            <person name="Drula E."/>
            <person name="Kohler A."/>
            <person name="Sanchez-Garcia M."/>
            <person name="Morin E."/>
            <person name="Andreopoulos B."/>
            <person name="Barry K.W."/>
            <person name="Bonito G."/>
            <person name="Buee M."/>
            <person name="Carver A."/>
            <person name="Chen C."/>
            <person name="Cichocki N."/>
            <person name="Clum A."/>
            <person name="Culley D."/>
            <person name="Crous P.W."/>
            <person name="Fauchery L."/>
            <person name="Girlanda M."/>
            <person name="Hayes R.D."/>
            <person name="Keri Z."/>
            <person name="LaButti K."/>
            <person name="Lipzen A."/>
            <person name="Lombard V."/>
            <person name="Magnuson J."/>
            <person name="Maillard F."/>
            <person name="Murat C."/>
            <person name="Nolan M."/>
            <person name="Ohm R.A."/>
            <person name="Pangilinan J."/>
            <person name="Pereira M.F."/>
            <person name="Perotto S."/>
            <person name="Peter M."/>
            <person name="Pfister S."/>
            <person name="Riley R."/>
            <person name="Sitrit Y."/>
            <person name="Stielow J.B."/>
            <person name="Szollosi G."/>
            <person name="Zifcakova L."/>
            <person name="Stursova M."/>
            <person name="Spatafora J.W."/>
            <person name="Tedersoo L."/>
            <person name="Vaario L.M."/>
            <person name="Yamada A."/>
            <person name="Yan M."/>
            <person name="Wang P."/>
            <person name="Xu J."/>
            <person name="Bruns T."/>
            <person name="Baldrian P."/>
            <person name="Vilgalys R."/>
            <person name="Dunand C."/>
            <person name="Henrissat B."/>
            <person name="Grigoriev I.V."/>
            <person name="Hibbett D."/>
            <person name="Nagy L.G."/>
            <person name="Martin F.M."/>
        </authorList>
    </citation>
    <scope>NUCLEOTIDE SEQUENCE</scope>
    <source>
        <strain evidence="2">Prilba</strain>
    </source>
</reference>
<evidence type="ECO:0000313" key="3">
    <source>
        <dbReference type="Proteomes" id="UP000759537"/>
    </source>
</evidence>
<dbReference type="AlphaFoldDB" id="A0A9P5MQF5"/>
<protein>
    <recommendedName>
        <fullName evidence="4">F-box domain-containing protein</fullName>
    </recommendedName>
</protein>
<accession>A0A9P5MQF5</accession>
<feature type="compositionally biased region" description="Acidic residues" evidence="1">
    <location>
        <begin position="283"/>
        <end position="296"/>
    </location>
</feature>
<evidence type="ECO:0000256" key="1">
    <source>
        <dbReference type="SAM" id="MobiDB-lite"/>
    </source>
</evidence>
<name>A0A9P5MQF5_9AGAM</name>
<keyword evidence="3" id="KW-1185">Reference proteome</keyword>